<feature type="transmembrane region" description="Helical" evidence="8">
    <location>
        <begin position="148"/>
        <end position="167"/>
    </location>
</feature>
<evidence type="ECO:0000256" key="7">
    <source>
        <dbReference type="ARBA" id="ARBA00022989"/>
    </source>
</evidence>
<dbReference type="RefSeq" id="WP_012326836.1">
    <property type="nucleotide sequence ID" value="NC_010506.1"/>
</dbReference>
<evidence type="ECO:0000256" key="4">
    <source>
        <dbReference type="ARBA" id="ARBA00022679"/>
    </source>
</evidence>
<feature type="domain" description="Histidine kinase" evidence="9">
    <location>
        <begin position="231"/>
        <end position="422"/>
    </location>
</feature>
<keyword evidence="4" id="KW-0808">Transferase</keyword>
<evidence type="ECO:0000256" key="6">
    <source>
        <dbReference type="ARBA" id="ARBA00022777"/>
    </source>
</evidence>
<dbReference type="Proteomes" id="UP000002168">
    <property type="component" value="Chromosome"/>
</dbReference>
<accession>B1KIL3</accession>
<reference evidence="10 11" key="1">
    <citation type="submission" date="2008-02" db="EMBL/GenBank/DDBJ databases">
        <title>Complete sequence of Shewanella woodyi ATCC 51908.</title>
        <authorList>
            <consortium name="US DOE Joint Genome Institute"/>
            <person name="Copeland A."/>
            <person name="Lucas S."/>
            <person name="Lapidus A."/>
            <person name="Glavina del Rio T."/>
            <person name="Dalin E."/>
            <person name="Tice H."/>
            <person name="Bruce D."/>
            <person name="Goodwin L."/>
            <person name="Pitluck S."/>
            <person name="Sims D."/>
            <person name="Brettin T."/>
            <person name="Detter J.C."/>
            <person name="Han C."/>
            <person name="Kuske C.R."/>
            <person name="Schmutz J."/>
            <person name="Larimer F."/>
            <person name="Land M."/>
            <person name="Hauser L."/>
            <person name="Kyrpides N."/>
            <person name="Lykidis A."/>
            <person name="Zhao J.-S."/>
            <person name="Richardson P."/>
        </authorList>
    </citation>
    <scope>NUCLEOTIDE SEQUENCE [LARGE SCALE GENOMIC DNA]</scope>
    <source>
        <strain evidence="11">ATCC 51908 / MS32</strain>
    </source>
</reference>
<dbReference type="SMART" id="SM00388">
    <property type="entry name" value="HisKA"/>
    <property type="match status" value="1"/>
</dbReference>
<dbReference type="Pfam" id="PF00512">
    <property type="entry name" value="HisKA"/>
    <property type="match status" value="1"/>
</dbReference>
<dbReference type="Pfam" id="PF02518">
    <property type="entry name" value="HATPase_c"/>
    <property type="match status" value="1"/>
</dbReference>
<dbReference type="SUPFAM" id="SSF47384">
    <property type="entry name" value="Homodimeric domain of signal transducing histidine kinase"/>
    <property type="match status" value="1"/>
</dbReference>
<dbReference type="AlphaFoldDB" id="B1KIL3"/>
<dbReference type="InterPro" id="IPR003661">
    <property type="entry name" value="HisK_dim/P_dom"/>
</dbReference>
<evidence type="ECO:0000313" key="11">
    <source>
        <dbReference type="Proteomes" id="UP000002168"/>
    </source>
</evidence>
<dbReference type="PANTHER" id="PTHR45436:SF16">
    <property type="entry name" value="HISTIDINE KINASE"/>
    <property type="match status" value="1"/>
</dbReference>
<dbReference type="GO" id="GO:0005886">
    <property type="term" value="C:plasma membrane"/>
    <property type="evidence" value="ECO:0007669"/>
    <property type="project" value="TreeGrafter"/>
</dbReference>
<dbReference type="EC" id="2.7.13.3" evidence="2"/>
<keyword evidence="3" id="KW-0597">Phosphoprotein</keyword>
<dbReference type="InterPro" id="IPR003594">
    <property type="entry name" value="HATPase_dom"/>
</dbReference>
<evidence type="ECO:0000256" key="1">
    <source>
        <dbReference type="ARBA" id="ARBA00000085"/>
    </source>
</evidence>
<keyword evidence="11" id="KW-1185">Reference proteome</keyword>
<dbReference type="PROSITE" id="PS50109">
    <property type="entry name" value="HIS_KIN"/>
    <property type="match status" value="1"/>
</dbReference>
<keyword evidence="5 8" id="KW-0812">Transmembrane</keyword>
<name>B1KIL3_SHEWM</name>
<dbReference type="EMBL" id="CP000961">
    <property type="protein sequence ID" value="ACA88509.1"/>
    <property type="molecule type" value="Genomic_DNA"/>
</dbReference>
<dbReference type="InterPro" id="IPR036890">
    <property type="entry name" value="HATPase_C_sf"/>
</dbReference>
<dbReference type="PANTHER" id="PTHR45436">
    <property type="entry name" value="SENSOR HISTIDINE KINASE YKOH"/>
    <property type="match status" value="1"/>
</dbReference>
<feature type="transmembrane region" description="Helical" evidence="8">
    <location>
        <begin position="20"/>
        <end position="44"/>
    </location>
</feature>
<dbReference type="STRING" id="392500.Swoo_4253"/>
<organism evidence="10 11">
    <name type="scientific">Shewanella woodyi (strain ATCC 51908 / MS32)</name>
    <dbReference type="NCBI Taxonomy" id="392500"/>
    <lineage>
        <taxon>Bacteria</taxon>
        <taxon>Pseudomonadati</taxon>
        <taxon>Pseudomonadota</taxon>
        <taxon>Gammaproteobacteria</taxon>
        <taxon>Alteromonadales</taxon>
        <taxon>Shewanellaceae</taxon>
        <taxon>Shewanella</taxon>
    </lineage>
</organism>
<evidence type="ECO:0000313" key="10">
    <source>
        <dbReference type="EMBL" id="ACA88509.1"/>
    </source>
</evidence>
<gene>
    <name evidence="10" type="ordered locus">Swoo_4253</name>
</gene>
<dbReference type="InterPro" id="IPR050428">
    <property type="entry name" value="TCS_sensor_his_kinase"/>
</dbReference>
<dbReference type="GO" id="GO:0000155">
    <property type="term" value="F:phosphorelay sensor kinase activity"/>
    <property type="evidence" value="ECO:0007669"/>
    <property type="project" value="InterPro"/>
</dbReference>
<dbReference type="CDD" id="cd00082">
    <property type="entry name" value="HisKA"/>
    <property type="match status" value="1"/>
</dbReference>
<evidence type="ECO:0000256" key="3">
    <source>
        <dbReference type="ARBA" id="ARBA00022553"/>
    </source>
</evidence>
<proteinExistence type="predicted"/>
<evidence type="ECO:0000259" key="9">
    <source>
        <dbReference type="PROSITE" id="PS50109"/>
    </source>
</evidence>
<sequence length="422" mass="47919" precursor="true">MPTAPRKKSSVNTMTSKLSIYFAFIAIIIGATLFVLSQAILYWLEDELNRRTLQQSAETAIVQFKHQASSPVIITNSTKAYNRIEDLPQKYHALTQYPLGFLDEIHDAGFEDLFFYHTEYTHDGKRYPLLLIMDAEHVELSSTEWRNINLVSIIVMLVLFVLFGYAITKLARRLITPVTQLSQQLKSTDPKTHFSVPDDAATEFTELASSLNYYRSENELLIRQEQAFAKYASHELRTPLTIIQGATKLLELDGDAKFHCRQRERIAKAATDMNQTIEALLSLVKHEQSEDANYRVFEQTEIEQIIEYLQPLADSKSITVKLVVNAEPKIQPSRPVMRMLLSNLLSNAINASDPSLITVEIDNSEIRVLDQGSKVSEQNKQEGHGLGLLIVDALCQRYNWRFSLVSRVPSGSIASLNFKNHL</sequence>
<keyword evidence="8" id="KW-0472">Membrane</keyword>
<evidence type="ECO:0000256" key="8">
    <source>
        <dbReference type="SAM" id="Phobius"/>
    </source>
</evidence>
<dbReference type="SUPFAM" id="SSF55874">
    <property type="entry name" value="ATPase domain of HSP90 chaperone/DNA topoisomerase II/histidine kinase"/>
    <property type="match status" value="1"/>
</dbReference>
<comment type="catalytic activity">
    <reaction evidence="1">
        <text>ATP + protein L-histidine = ADP + protein N-phospho-L-histidine.</text>
        <dbReference type="EC" id="2.7.13.3"/>
    </reaction>
</comment>
<dbReference type="InterPro" id="IPR036097">
    <property type="entry name" value="HisK_dim/P_sf"/>
</dbReference>
<evidence type="ECO:0000256" key="2">
    <source>
        <dbReference type="ARBA" id="ARBA00012438"/>
    </source>
</evidence>
<dbReference type="HOGENOM" id="CLU_000445_89_37_6"/>
<evidence type="ECO:0000256" key="5">
    <source>
        <dbReference type="ARBA" id="ARBA00022692"/>
    </source>
</evidence>
<dbReference type="Gene3D" id="1.10.287.130">
    <property type="match status" value="1"/>
</dbReference>
<keyword evidence="6 10" id="KW-0418">Kinase</keyword>
<keyword evidence="7 8" id="KW-1133">Transmembrane helix</keyword>
<dbReference type="InterPro" id="IPR005467">
    <property type="entry name" value="His_kinase_dom"/>
</dbReference>
<dbReference type="SMART" id="SM00387">
    <property type="entry name" value="HATPase_c"/>
    <property type="match status" value="1"/>
</dbReference>
<dbReference type="eggNOG" id="COG0642">
    <property type="taxonomic scope" value="Bacteria"/>
</dbReference>
<dbReference type="KEGG" id="swd:Swoo_4253"/>
<dbReference type="Gene3D" id="3.30.565.10">
    <property type="entry name" value="Histidine kinase-like ATPase, C-terminal domain"/>
    <property type="match status" value="1"/>
</dbReference>
<protein>
    <recommendedName>
        <fullName evidence="2">histidine kinase</fullName>
        <ecNumber evidence="2">2.7.13.3</ecNumber>
    </recommendedName>
</protein>